<gene>
    <name evidence="1" type="ORF">D5086_001147</name>
</gene>
<proteinExistence type="predicted"/>
<accession>A0ACC4CXU4</accession>
<dbReference type="EMBL" id="RCHU02000001">
    <property type="protein sequence ID" value="KAL3610127.1"/>
    <property type="molecule type" value="Genomic_DNA"/>
</dbReference>
<dbReference type="Proteomes" id="UP000309997">
    <property type="component" value="Unassembled WGS sequence"/>
</dbReference>
<comment type="caution">
    <text evidence="1">The sequence shown here is derived from an EMBL/GenBank/DDBJ whole genome shotgun (WGS) entry which is preliminary data.</text>
</comment>
<name>A0ACC4CXU4_POPAL</name>
<organism evidence="1 2">
    <name type="scientific">Populus alba</name>
    <name type="common">White poplar</name>
    <dbReference type="NCBI Taxonomy" id="43335"/>
    <lineage>
        <taxon>Eukaryota</taxon>
        <taxon>Viridiplantae</taxon>
        <taxon>Streptophyta</taxon>
        <taxon>Embryophyta</taxon>
        <taxon>Tracheophyta</taxon>
        <taxon>Spermatophyta</taxon>
        <taxon>Magnoliopsida</taxon>
        <taxon>eudicotyledons</taxon>
        <taxon>Gunneridae</taxon>
        <taxon>Pentapetalae</taxon>
        <taxon>rosids</taxon>
        <taxon>fabids</taxon>
        <taxon>Malpighiales</taxon>
        <taxon>Salicaceae</taxon>
        <taxon>Saliceae</taxon>
        <taxon>Populus</taxon>
    </lineage>
</organism>
<protein>
    <submittedName>
        <fullName evidence="1">Uncharacterized protein</fullName>
    </submittedName>
</protein>
<evidence type="ECO:0000313" key="1">
    <source>
        <dbReference type="EMBL" id="KAL3610127.1"/>
    </source>
</evidence>
<sequence length="695" mass="76941">MENRGEPHKVVYNFLFSCTPVSVAPHSPLLMPPSIKSKIMETKGNVGGVNDLGDGSRRKLQFTGPTYRQSINEGRVWSLEEGKELPGCSAKLQMKLLSYYCNATHIFKKEASRGTSSEELLLAALFHKYIALETFTENIYDACRREVMLLSLGIMTYNGLESCIINNQSYENESGTSRGEGCVSDSFDDDGCSSCSSSKDAFGSFSSKWLTVKKDEHGLNDWELAGSPQHFYDKEKPCYSIQYSDVETMKEKFAKLLLGEDITGGRSGLSTALALSNAITNLAATVFGELWKLEPLPEERKTKWQREMDWLLSPTNYMVELVPAKQNCANGRMLEIMTPKARADIHVNLPALQKLDSMLIDTLDAMVNTEFWYSEVGSRAEGRTKSAKQSKRWWLPLPQVPTTGLSDSGRKKLLNQSKVVYQVFKAAKSVNETILLEMPVPTIIKDALPKSGKANLGEELYKVLTADSNTAEEMLNSLDLKSEHSALEAVNKLEAAIFAWKERVTAQVSGRSPVRTSWSFVKDPVSEFDKMESLLDSAESLLQLLKSRYPSLPQTFLDSTKVQYGKDVGHAILEAYSRVLGNVAFSILSRIADVMQEDSLTNPSSPAATCCFPGINSSGYVETPGHVLHVRQSLIIDEMNNVDGKYRESNASHISDQELSYSEARTSSAIATPSRSRVWCIGGDACRSLSPTNSP</sequence>
<reference evidence="1 2" key="1">
    <citation type="journal article" date="2024" name="Plant Biotechnol. J.">
        <title>Genome and CRISPR/Cas9 system of a widespread forest tree (Populus alba) in the world.</title>
        <authorList>
            <person name="Liu Y.J."/>
            <person name="Jiang P.F."/>
            <person name="Han X.M."/>
            <person name="Li X.Y."/>
            <person name="Wang H.M."/>
            <person name="Wang Y.J."/>
            <person name="Wang X.X."/>
            <person name="Zeng Q.Y."/>
        </authorList>
    </citation>
    <scope>NUCLEOTIDE SEQUENCE [LARGE SCALE GENOMIC DNA]</scope>
    <source>
        <strain evidence="2">cv. PAL-ZL1</strain>
    </source>
</reference>
<keyword evidence="2" id="KW-1185">Reference proteome</keyword>
<evidence type="ECO:0000313" key="2">
    <source>
        <dbReference type="Proteomes" id="UP000309997"/>
    </source>
</evidence>